<proteinExistence type="predicted"/>
<evidence type="ECO:0000256" key="1">
    <source>
        <dbReference type="SAM" id="Phobius"/>
    </source>
</evidence>
<evidence type="ECO:0000313" key="4">
    <source>
        <dbReference type="Proteomes" id="UP000239561"/>
    </source>
</evidence>
<reference evidence="3 4" key="1">
    <citation type="submission" date="2016-08" db="EMBL/GenBank/DDBJ databases">
        <authorList>
            <person name="Seilhamer J.J."/>
        </authorList>
    </citation>
    <scope>NUCLEOTIDE SEQUENCE [LARGE SCALE GENOMIC DNA]</scope>
    <source>
        <strain evidence="3 4">CFBP2542</strain>
    </source>
</reference>
<organism evidence="3 4">
    <name type="scientific">Xanthomonas cucurbitae</name>
    <dbReference type="NCBI Taxonomy" id="56453"/>
    <lineage>
        <taxon>Bacteria</taxon>
        <taxon>Pseudomonadati</taxon>
        <taxon>Pseudomonadota</taxon>
        <taxon>Gammaproteobacteria</taxon>
        <taxon>Lysobacterales</taxon>
        <taxon>Lysobacteraceae</taxon>
        <taxon>Xanthomonas</taxon>
    </lineage>
</organism>
<feature type="transmembrane region" description="Helical" evidence="1">
    <location>
        <begin position="64"/>
        <end position="85"/>
    </location>
</feature>
<dbReference type="RefSeq" id="WP_104605583.1">
    <property type="nucleotide sequence ID" value="NZ_CP082217.1"/>
</dbReference>
<evidence type="ECO:0000256" key="2">
    <source>
        <dbReference type="SAM" id="SignalP"/>
    </source>
</evidence>
<feature type="chain" id="PRO_5015783065" description="Type VI secretion protein" evidence="2">
    <location>
        <begin position="39"/>
        <end position="141"/>
    </location>
</feature>
<feature type="transmembrane region" description="Helical" evidence="1">
    <location>
        <begin position="97"/>
        <end position="115"/>
    </location>
</feature>
<keyword evidence="1" id="KW-0472">Membrane</keyword>
<sequence length="141" mass="14252">MKFEIDKKTLADAKMVGTQAMKALLFTSLLLVAGGAAATTGGSGNELGGTDTRVCGFLNNVTKLLNMGSIAVVTIAVIVAGYQIAFAHKRISEVSPILIGGVLIGAAGQIANMILQNKGAGSAGDCSGIGASLVQFAQYYA</sequence>
<dbReference type="Proteomes" id="UP000239561">
    <property type="component" value="Unassembled WGS sequence"/>
</dbReference>
<evidence type="ECO:0008006" key="5">
    <source>
        <dbReference type="Google" id="ProtNLM"/>
    </source>
</evidence>
<evidence type="ECO:0000313" key="3">
    <source>
        <dbReference type="EMBL" id="PPU71392.1"/>
    </source>
</evidence>
<dbReference type="AlphaFoldDB" id="A0A2S7DC31"/>
<keyword evidence="1" id="KW-0812">Transmembrane</keyword>
<keyword evidence="1" id="KW-1133">Transmembrane helix</keyword>
<gene>
    <name evidence="3" type="ORF">XcuCFBP2542_18145</name>
</gene>
<dbReference type="EMBL" id="MDED01000065">
    <property type="protein sequence ID" value="PPU71392.1"/>
    <property type="molecule type" value="Genomic_DNA"/>
</dbReference>
<name>A0A2S7DC31_9XANT</name>
<dbReference type="Pfam" id="PF04956">
    <property type="entry name" value="TrbC"/>
    <property type="match status" value="1"/>
</dbReference>
<protein>
    <recommendedName>
        <fullName evidence="5">Type VI secretion protein</fullName>
    </recommendedName>
</protein>
<keyword evidence="2" id="KW-0732">Signal</keyword>
<comment type="caution">
    <text evidence="3">The sequence shown here is derived from an EMBL/GenBank/DDBJ whole genome shotgun (WGS) entry which is preliminary data.</text>
</comment>
<accession>A0A2S7DC31</accession>
<dbReference type="InterPro" id="IPR007039">
    <property type="entry name" value="TrbC/VirB2"/>
</dbReference>
<feature type="signal peptide" evidence="2">
    <location>
        <begin position="1"/>
        <end position="38"/>
    </location>
</feature>